<dbReference type="SUPFAM" id="SSF47384">
    <property type="entry name" value="Homodimeric domain of signal transducing histidine kinase"/>
    <property type="match status" value="1"/>
</dbReference>
<dbReference type="EC" id="2.7.13.3" evidence="2"/>
<dbReference type="SUPFAM" id="SSF55874">
    <property type="entry name" value="ATPase domain of HSP90 chaperone/DNA topoisomerase II/histidine kinase"/>
    <property type="match status" value="1"/>
</dbReference>
<dbReference type="RefSeq" id="WP_369721248.1">
    <property type="nucleotide sequence ID" value="NZ_CP165734.1"/>
</dbReference>
<dbReference type="InterPro" id="IPR003661">
    <property type="entry name" value="HisK_dim/P_dom"/>
</dbReference>
<dbReference type="InterPro" id="IPR029016">
    <property type="entry name" value="GAF-like_dom_sf"/>
</dbReference>
<dbReference type="SUPFAM" id="SSF55781">
    <property type="entry name" value="GAF domain-like"/>
    <property type="match status" value="1"/>
</dbReference>
<feature type="domain" description="Histidine kinase" evidence="8">
    <location>
        <begin position="459"/>
        <end position="680"/>
    </location>
</feature>
<dbReference type="AlphaFoldDB" id="A0AB39XI40"/>
<proteinExistence type="predicted"/>
<dbReference type="Pfam" id="PF19443">
    <property type="entry name" value="DAHL"/>
    <property type="match status" value="1"/>
</dbReference>
<evidence type="ECO:0000256" key="2">
    <source>
        <dbReference type="ARBA" id="ARBA00012438"/>
    </source>
</evidence>
<evidence type="ECO:0000256" key="4">
    <source>
        <dbReference type="ARBA" id="ARBA00022679"/>
    </source>
</evidence>
<keyword evidence="7" id="KW-0472">Membrane</keyword>
<reference evidence="10" key="1">
    <citation type="submission" date="2024-08" db="EMBL/GenBank/DDBJ databases">
        <authorList>
            <person name="Chaddad Z."/>
            <person name="Lamrabet M."/>
            <person name="Bouhnik O."/>
            <person name="Alami S."/>
            <person name="Wipf D."/>
            <person name="Courty P.E."/>
            <person name="Missbah El Idrissi M."/>
        </authorList>
    </citation>
    <scope>NUCLEOTIDE SEQUENCE</scope>
    <source>
        <strain evidence="10">LLZ17</strain>
    </source>
</reference>
<comment type="catalytic activity">
    <reaction evidence="1">
        <text>ATP + protein L-histidine = ADP + protein N-phospho-L-histidine.</text>
        <dbReference type="EC" id="2.7.13.3"/>
    </reaction>
</comment>
<evidence type="ECO:0000256" key="1">
    <source>
        <dbReference type="ARBA" id="ARBA00000085"/>
    </source>
</evidence>
<organism evidence="10">
    <name type="scientific">Bradyrhizobium sp. LLZ17</name>
    <dbReference type="NCBI Taxonomy" id="3239388"/>
    <lineage>
        <taxon>Bacteria</taxon>
        <taxon>Pseudomonadati</taxon>
        <taxon>Pseudomonadota</taxon>
        <taxon>Alphaproteobacteria</taxon>
        <taxon>Hyphomicrobiales</taxon>
        <taxon>Nitrobacteraceae</taxon>
        <taxon>Bradyrhizobium</taxon>
    </lineage>
</organism>
<feature type="transmembrane region" description="Helical" evidence="7">
    <location>
        <begin position="245"/>
        <end position="265"/>
    </location>
</feature>
<dbReference type="PROSITE" id="PS50109">
    <property type="entry name" value="HIS_KIN"/>
    <property type="match status" value="1"/>
</dbReference>
<dbReference type="InterPro" id="IPR011006">
    <property type="entry name" value="CheY-like_superfamily"/>
</dbReference>
<evidence type="ECO:0000256" key="6">
    <source>
        <dbReference type="PROSITE-ProRule" id="PRU00169"/>
    </source>
</evidence>
<dbReference type="InterPro" id="IPR003018">
    <property type="entry name" value="GAF"/>
</dbReference>
<evidence type="ECO:0000259" key="8">
    <source>
        <dbReference type="PROSITE" id="PS50109"/>
    </source>
</evidence>
<dbReference type="SMART" id="SM00388">
    <property type="entry name" value="HisKA"/>
    <property type="match status" value="1"/>
</dbReference>
<dbReference type="InterPro" id="IPR036097">
    <property type="entry name" value="HisK_dim/P_sf"/>
</dbReference>
<gene>
    <name evidence="10" type="ORF">AB8Z38_29960</name>
</gene>
<dbReference type="Pfam" id="PF02518">
    <property type="entry name" value="HATPase_c"/>
    <property type="match status" value="1"/>
</dbReference>
<accession>A0AB39XI40</accession>
<keyword evidence="5 10" id="KW-0418">Kinase</keyword>
<evidence type="ECO:0000256" key="5">
    <source>
        <dbReference type="ARBA" id="ARBA00022777"/>
    </source>
</evidence>
<dbReference type="InterPro" id="IPR036890">
    <property type="entry name" value="HATPase_C_sf"/>
</dbReference>
<feature type="domain" description="Response regulatory" evidence="9">
    <location>
        <begin position="699"/>
        <end position="813"/>
    </location>
</feature>
<dbReference type="InterPro" id="IPR003594">
    <property type="entry name" value="HATPase_dom"/>
</dbReference>
<dbReference type="InterPro" id="IPR001789">
    <property type="entry name" value="Sig_transdc_resp-reg_receiver"/>
</dbReference>
<dbReference type="PROSITE" id="PS50110">
    <property type="entry name" value="RESPONSE_REGULATORY"/>
    <property type="match status" value="1"/>
</dbReference>
<dbReference type="Pfam" id="PF00512">
    <property type="entry name" value="HisKA"/>
    <property type="match status" value="1"/>
</dbReference>
<dbReference type="NCBIfam" id="NF010411">
    <property type="entry name" value="PRK13837.1"/>
    <property type="match status" value="1"/>
</dbReference>
<keyword evidence="7" id="KW-0812">Transmembrane</keyword>
<comment type="caution">
    <text evidence="6">Lacks conserved residue(s) required for the propagation of feature annotation.</text>
</comment>
<protein>
    <recommendedName>
        <fullName evidence="2">histidine kinase</fullName>
        <ecNumber evidence="2">2.7.13.3</ecNumber>
    </recommendedName>
</protein>
<dbReference type="InterPro" id="IPR004358">
    <property type="entry name" value="Sig_transdc_His_kin-like_C"/>
</dbReference>
<dbReference type="PANTHER" id="PTHR43065">
    <property type="entry name" value="SENSOR HISTIDINE KINASE"/>
    <property type="match status" value="1"/>
</dbReference>
<dbReference type="Gene3D" id="3.40.50.2300">
    <property type="match status" value="1"/>
</dbReference>
<name>A0AB39XI40_9BRAD</name>
<dbReference type="EMBL" id="CP165734">
    <property type="protein sequence ID" value="XDV56801.1"/>
    <property type="molecule type" value="Genomic_DNA"/>
</dbReference>
<evidence type="ECO:0000256" key="3">
    <source>
        <dbReference type="ARBA" id="ARBA00022553"/>
    </source>
</evidence>
<dbReference type="CDD" id="cd00082">
    <property type="entry name" value="HisKA"/>
    <property type="match status" value="1"/>
</dbReference>
<sequence>MRNLPGVFGVSLLLTLLTWLLLRGIDSNAPAYAAILRVFDDYALAEASLHRDVLQARTGLLRDYDSLVIAARDMEEAVSRLRAHAQIERLDTGPVDLLGAAVIRQEELMERFKTSNALLQNSLSYIGLLSTSPAFRVHDEHLAAAAAELGAAILYLARDTSADALKALQQRINGFAAQAPADGPDAEVARAMLAHTRLLYGLLPEIDATLKAFIAVPGGHYLQAVRIVFSSHRSAVEASEQRFRLLLYLVSLLLVVVLVFVGVRLRARALALRRRAAFEHVIAENSTRLINCSPAETGTRLKQVLCEFSRVVNADRAYVVLDEKPVRIHAWSRDGVTFPPGWPRQALSVAEQLGAGESVTIADASALPVGAARDALTEAGVRAWACLPLVRPGRVRGIMGFDRFRPIRNNISPVPITQLAGDAVANALEREFLEREQGKLTTRLERARRMQVIGSLASGIAHNFNNIIGAILGYSEMAEPQLIRGTKPAQHIDEIRRAAERGRDLVDNILTFGRRADGRARPLEVRTLFEEAASLLRASLPPDIELVFEEVAADVAVSGEPAQLQQLILNLCSNAAQAMDDNGCIRVAAKSEHVAALVTMNDGELSPGHYVCISVTDDGGGIDERVARRMFEPFFTTRVAGTGLGLATVREIVRDHDGAINVQSELGCGSRFEIWLPAVAADTIAADSGSALQLGSGETVLIVESERDRLLRDEEKLAALGYEPVGFELAADALAACRFEPHRFDIILVSQGLQPEAALNLALALHEASPLQPVLLATAVDAGIDVLAHSGISEVLRWPLDHTELASALARCLRTPARLQP</sequence>
<keyword evidence="3" id="KW-0597">Phosphoprotein</keyword>
<dbReference type="Gene3D" id="3.30.450.40">
    <property type="match status" value="1"/>
</dbReference>
<dbReference type="PANTHER" id="PTHR43065:SF42">
    <property type="entry name" value="TWO-COMPONENT SENSOR PPRA"/>
    <property type="match status" value="1"/>
</dbReference>
<dbReference type="InterPro" id="IPR005467">
    <property type="entry name" value="His_kinase_dom"/>
</dbReference>
<evidence type="ECO:0000259" key="9">
    <source>
        <dbReference type="PROSITE" id="PS50110"/>
    </source>
</evidence>
<dbReference type="PRINTS" id="PR00344">
    <property type="entry name" value="BCTRLSENSOR"/>
</dbReference>
<dbReference type="InterPro" id="IPR045812">
    <property type="entry name" value="DAHL"/>
</dbReference>
<dbReference type="Pfam" id="PF01590">
    <property type="entry name" value="GAF"/>
    <property type="match status" value="1"/>
</dbReference>
<keyword evidence="4" id="KW-0808">Transferase</keyword>
<dbReference type="Gene3D" id="1.10.287.130">
    <property type="match status" value="1"/>
</dbReference>
<dbReference type="SUPFAM" id="SSF52172">
    <property type="entry name" value="CheY-like"/>
    <property type="match status" value="1"/>
</dbReference>
<evidence type="ECO:0000256" key="7">
    <source>
        <dbReference type="SAM" id="Phobius"/>
    </source>
</evidence>
<keyword evidence="7" id="KW-1133">Transmembrane helix</keyword>
<evidence type="ECO:0000313" key="10">
    <source>
        <dbReference type="EMBL" id="XDV56801.1"/>
    </source>
</evidence>
<dbReference type="SMART" id="SM00387">
    <property type="entry name" value="HATPase_c"/>
    <property type="match status" value="1"/>
</dbReference>
<dbReference type="GO" id="GO:0000155">
    <property type="term" value="F:phosphorelay sensor kinase activity"/>
    <property type="evidence" value="ECO:0007669"/>
    <property type="project" value="InterPro"/>
</dbReference>
<dbReference type="Gene3D" id="3.30.565.10">
    <property type="entry name" value="Histidine kinase-like ATPase, C-terminal domain"/>
    <property type="match status" value="1"/>
</dbReference>